<evidence type="ECO:0000256" key="2">
    <source>
        <dbReference type="ARBA" id="ARBA00022475"/>
    </source>
</evidence>
<keyword evidence="3" id="KW-0997">Cell inner membrane</keyword>
<organism evidence="7 8">
    <name type="scientific">Gilvimarinus gilvus</name>
    <dbReference type="NCBI Taxonomy" id="3058038"/>
    <lineage>
        <taxon>Bacteria</taxon>
        <taxon>Pseudomonadati</taxon>
        <taxon>Pseudomonadota</taxon>
        <taxon>Gammaproteobacteria</taxon>
        <taxon>Cellvibrionales</taxon>
        <taxon>Cellvibrionaceae</taxon>
        <taxon>Gilvimarinus</taxon>
    </lineage>
</organism>
<gene>
    <name evidence="7" type="ORF">SCD92_05725</name>
</gene>
<dbReference type="GO" id="GO:0016746">
    <property type="term" value="F:acyltransferase activity"/>
    <property type="evidence" value="ECO:0007669"/>
    <property type="project" value="UniProtKB-KW"/>
</dbReference>
<evidence type="ECO:0000256" key="6">
    <source>
        <dbReference type="ARBA" id="ARBA00023315"/>
    </source>
</evidence>
<name>A0ABU4RVF3_9GAMM</name>
<keyword evidence="8" id="KW-1185">Reference proteome</keyword>
<dbReference type="PANTHER" id="PTHR30606">
    <property type="entry name" value="LIPID A BIOSYNTHESIS LAUROYL ACYLTRANSFERASE"/>
    <property type="match status" value="1"/>
</dbReference>
<evidence type="ECO:0000313" key="7">
    <source>
        <dbReference type="EMBL" id="MDX6848850.1"/>
    </source>
</evidence>
<evidence type="ECO:0000256" key="1">
    <source>
        <dbReference type="ARBA" id="ARBA00004533"/>
    </source>
</evidence>
<dbReference type="CDD" id="cd07984">
    <property type="entry name" value="LPLAT_LABLAT-like"/>
    <property type="match status" value="1"/>
</dbReference>
<protein>
    <submittedName>
        <fullName evidence="7">Lysophospholipid acyltransferase family protein</fullName>
    </submittedName>
</protein>
<keyword evidence="5" id="KW-0472">Membrane</keyword>
<keyword evidence="2" id="KW-1003">Cell membrane</keyword>
<dbReference type="EMBL" id="JAXAFO010000007">
    <property type="protein sequence ID" value="MDX6848850.1"/>
    <property type="molecule type" value="Genomic_DNA"/>
</dbReference>
<keyword evidence="6 7" id="KW-0012">Acyltransferase</keyword>
<evidence type="ECO:0000313" key="8">
    <source>
        <dbReference type="Proteomes" id="UP001273505"/>
    </source>
</evidence>
<keyword evidence="4" id="KW-0808">Transferase</keyword>
<comment type="subcellular location">
    <subcellularLocation>
        <location evidence="1">Cell inner membrane</location>
    </subcellularLocation>
</comment>
<dbReference type="PIRSF" id="PIRSF026649">
    <property type="entry name" value="MsbB"/>
    <property type="match status" value="1"/>
</dbReference>
<evidence type="ECO:0000256" key="3">
    <source>
        <dbReference type="ARBA" id="ARBA00022519"/>
    </source>
</evidence>
<dbReference type="Proteomes" id="UP001273505">
    <property type="component" value="Unassembled WGS sequence"/>
</dbReference>
<comment type="caution">
    <text evidence="7">The sequence shown here is derived from an EMBL/GenBank/DDBJ whole genome shotgun (WGS) entry which is preliminary data.</text>
</comment>
<dbReference type="RefSeq" id="WP_302723882.1">
    <property type="nucleotide sequence ID" value="NZ_JAULRU010000705.1"/>
</dbReference>
<dbReference type="PANTHER" id="PTHR30606:SF10">
    <property type="entry name" value="PHOSPHATIDYLINOSITOL MANNOSIDE ACYLTRANSFERASE"/>
    <property type="match status" value="1"/>
</dbReference>
<reference evidence="7 8" key="1">
    <citation type="submission" date="2023-11" db="EMBL/GenBank/DDBJ databases">
        <title>Gilvimarinus fulvus sp. nov., isolated from the surface of Kelp.</title>
        <authorList>
            <person name="Sun Y.Y."/>
            <person name="Gong Y."/>
            <person name="Du Z.J."/>
        </authorList>
    </citation>
    <scope>NUCLEOTIDE SEQUENCE [LARGE SCALE GENOMIC DNA]</scope>
    <source>
        <strain evidence="7 8">SDUM040013</strain>
    </source>
</reference>
<dbReference type="Pfam" id="PF03279">
    <property type="entry name" value="Lip_A_acyltrans"/>
    <property type="match status" value="1"/>
</dbReference>
<evidence type="ECO:0000256" key="5">
    <source>
        <dbReference type="ARBA" id="ARBA00023136"/>
    </source>
</evidence>
<evidence type="ECO:0000256" key="4">
    <source>
        <dbReference type="ARBA" id="ARBA00022679"/>
    </source>
</evidence>
<accession>A0ABU4RVF3</accession>
<proteinExistence type="predicted"/>
<sequence length="322" mass="36047">MAGAQTDCKVCQCSFRWRINSGKLHLFLRLRCILKQRFVLWLLKGVGRLPLGMARALGACVGWLLYKTNSRAARVTKVNLALCFPAMPQPERDQLARKSLIETGRTGAEIPVLWQRKESWLRQHALEYEGIEYIRRSREAGKGIIMLTPHLGNWELLPCILTLHGKITVLYQPPKDNALEDYIASARRRSQVALAPTNRRGVAMLIKALKAGEMVGILPDQVPDSGNGGVEALFFGEPAMTMTLVHNLMRRTDCEVLMCYALRVAGGFKVVVTPCEGGINEPDLIVGATALNKTVQSSIEKAPAQYQWEYKRFKGRKQGEPY</sequence>
<dbReference type="InterPro" id="IPR004960">
    <property type="entry name" value="LipA_acyltrans"/>
</dbReference>